<dbReference type="InterPro" id="IPR007238">
    <property type="entry name" value="DNA_primase_lsu_euk/arc"/>
</dbReference>
<reference evidence="11" key="1">
    <citation type="submission" date="2022-10" db="EMBL/GenBank/DDBJ databases">
        <title>Adaptive evolution leads to modifications in subtelomeric GC content in a zoonotic Cryptosporidium species.</title>
        <authorList>
            <person name="Li J."/>
            <person name="Feng Y."/>
            <person name="Xiao L."/>
        </authorList>
    </citation>
    <scope>NUCLEOTIDE SEQUENCE</scope>
    <source>
        <strain evidence="11">25894</strain>
    </source>
</reference>
<evidence type="ECO:0000313" key="12">
    <source>
        <dbReference type="Proteomes" id="UP001071777"/>
    </source>
</evidence>
<evidence type="ECO:0000256" key="2">
    <source>
        <dbReference type="ARBA" id="ARBA00010564"/>
    </source>
</evidence>
<dbReference type="Pfam" id="PF04104">
    <property type="entry name" value="DNA_primase_lrg"/>
    <property type="match status" value="1"/>
</dbReference>
<feature type="domain" description="DNA primase large subunit C-terminal" evidence="10">
    <location>
        <begin position="349"/>
        <end position="519"/>
    </location>
</feature>
<keyword evidence="7" id="KW-0408">Iron</keyword>
<keyword evidence="3" id="KW-0004">4Fe-4S</keyword>
<evidence type="ECO:0000256" key="5">
    <source>
        <dbReference type="ARBA" id="ARBA00022705"/>
    </source>
</evidence>
<sequence length="529" mass="62216">MLLGSHLRKNHVEIQKTFRITKNHIEYDQNPYNDNIFQECCYVLSTYDDSSLFSMNLNSISINLFREYITDRLAILHLIDSKSKQEDYSKTLMDPTSRSLLEKLLSEKGFKLFDSLTPISKTSPSHLENCWRKDLLSHFLLKLCFINNKDKQDWFIEQEVKLILFKLSTIINSNLFNQKRENIKSSKLIIIEKLLDLFGVNYPIWTYDQINQNDLESIKLWENAVCLIPNGQLIKRLFKIPFWPDGFKFIKYRKYLIKDGICFIPDTEIESLLIHKYRKELVNSFILLKENEIILEKTILSDPRISSLIREISEYYFTSNDPINMSSFHNSSEIQSIPNFKLDSSNINQIYSSSFPLCMRHLFESLKKDHHLKHWSRLQLWLFLKGCGMKLEDQLHLWKSLWTDSNSFDKEIKYNIRHAYGQEGKRSNYSPYPCNKIINGLPLPGNGQNHGCPFKTYDTYPLQKLLHLYYGKIIPNDEIKNIAQLSKSGHFQLSCIQLFKSLNPKSDTDGIGNHPNSYFKKSIQNLIEQ</sequence>
<name>A0ABQ8P8L1_9CRYT</name>
<dbReference type="EMBL" id="JAPCXB010000046">
    <property type="protein sequence ID" value="KAJ1612450.1"/>
    <property type="molecule type" value="Genomic_DNA"/>
</dbReference>
<dbReference type="InterPro" id="IPR016558">
    <property type="entry name" value="DNA_primase_lsu_euk"/>
</dbReference>
<evidence type="ECO:0000259" key="10">
    <source>
        <dbReference type="Pfam" id="PF04104"/>
    </source>
</evidence>
<evidence type="ECO:0000256" key="8">
    <source>
        <dbReference type="ARBA" id="ARBA00023014"/>
    </source>
</evidence>
<comment type="cofactor">
    <cofactor evidence="1">
        <name>[4Fe-4S] cluster</name>
        <dbReference type="ChEBI" id="CHEBI:49883"/>
    </cofactor>
</comment>
<dbReference type="Pfam" id="PF26466">
    <property type="entry name" value="DNA_primase_lrg_N"/>
    <property type="match status" value="1"/>
</dbReference>
<keyword evidence="6" id="KW-0479">Metal-binding</keyword>
<dbReference type="CDD" id="cd07322">
    <property type="entry name" value="PriL_PriS_Eukaryotic"/>
    <property type="match status" value="1"/>
</dbReference>
<evidence type="ECO:0000256" key="9">
    <source>
        <dbReference type="ARBA" id="ARBA00023125"/>
    </source>
</evidence>
<dbReference type="PANTHER" id="PTHR10537">
    <property type="entry name" value="DNA PRIMASE LARGE SUBUNIT"/>
    <property type="match status" value="1"/>
</dbReference>
<dbReference type="InterPro" id="IPR058560">
    <property type="entry name" value="DNA_primase_C"/>
</dbReference>
<dbReference type="PANTHER" id="PTHR10537:SF3">
    <property type="entry name" value="DNA PRIMASE LARGE SUBUNIT"/>
    <property type="match status" value="1"/>
</dbReference>
<organism evidence="11 12">
    <name type="scientific">Cryptosporidium canis</name>
    <dbReference type="NCBI Taxonomy" id="195482"/>
    <lineage>
        <taxon>Eukaryota</taxon>
        <taxon>Sar</taxon>
        <taxon>Alveolata</taxon>
        <taxon>Apicomplexa</taxon>
        <taxon>Conoidasida</taxon>
        <taxon>Coccidia</taxon>
        <taxon>Eucoccidiorida</taxon>
        <taxon>Eimeriorina</taxon>
        <taxon>Cryptosporidiidae</taxon>
        <taxon>Cryptosporidium</taxon>
    </lineage>
</organism>
<keyword evidence="9" id="KW-0238">DNA-binding</keyword>
<evidence type="ECO:0000256" key="7">
    <source>
        <dbReference type="ARBA" id="ARBA00023004"/>
    </source>
</evidence>
<evidence type="ECO:0000256" key="3">
    <source>
        <dbReference type="ARBA" id="ARBA00022485"/>
    </source>
</evidence>
<evidence type="ECO:0000256" key="1">
    <source>
        <dbReference type="ARBA" id="ARBA00001966"/>
    </source>
</evidence>
<gene>
    <name evidence="11" type="ORF">OJ252_1265</name>
</gene>
<proteinExistence type="inferred from homology"/>
<dbReference type="Gene3D" id="1.20.930.80">
    <property type="match status" value="1"/>
</dbReference>
<comment type="caution">
    <text evidence="11">The sequence shown here is derived from an EMBL/GenBank/DDBJ whole genome shotgun (WGS) entry which is preliminary data.</text>
</comment>
<keyword evidence="12" id="KW-1185">Reference proteome</keyword>
<keyword evidence="4" id="KW-0639">Primosome</keyword>
<keyword evidence="8" id="KW-0411">Iron-sulfur</keyword>
<dbReference type="Proteomes" id="UP001071777">
    <property type="component" value="Unassembled WGS sequence"/>
</dbReference>
<comment type="similarity">
    <text evidence="2">Belongs to the eukaryotic-type primase large subunit family.</text>
</comment>
<evidence type="ECO:0000313" key="11">
    <source>
        <dbReference type="EMBL" id="KAJ1612450.1"/>
    </source>
</evidence>
<accession>A0ABQ8P8L1</accession>
<evidence type="ECO:0000256" key="6">
    <source>
        <dbReference type="ARBA" id="ARBA00022723"/>
    </source>
</evidence>
<protein>
    <submittedName>
        <fullName evidence="11">DNA primase large subunit</fullName>
    </submittedName>
</protein>
<keyword evidence="5" id="KW-0235">DNA replication</keyword>
<evidence type="ECO:0000256" key="4">
    <source>
        <dbReference type="ARBA" id="ARBA00022515"/>
    </source>
</evidence>